<accession>A0A7V5RMS0</accession>
<evidence type="ECO:0008006" key="3">
    <source>
        <dbReference type="Google" id="ProtNLM"/>
    </source>
</evidence>
<dbReference type="EMBL" id="DRLI01000011">
    <property type="protein sequence ID" value="HHM01408.1"/>
    <property type="molecule type" value="Genomic_DNA"/>
</dbReference>
<keyword evidence="1" id="KW-0732">Signal</keyword>
<organism evidence="2">
    <name type="scientific">Caldithrix abyssi</name>
    <dbReference type="NCBI Taxonomy" id="187145"/>
    <lineage>
        <taxon>Bacteria</taxon>
        <taxon>Pseudomonadati</taxon>
        <taxon>Calditrichota</taxon>
        <taxon>Calditrichia</taxon>
        <taxon>Calditrichales</taxon>
        <taxon>Calditrichaceae</taxon>
        <taxon>Caldithrix</taxon>
    </lineage>
</organism>
<name>A0A7V5RMS0_CALAY</name>
<feature type="signal peptide" evidence="1">
    <location>
        <begin position="1"/>
        <end position="20"/>
    </location>
</feature>
<gene>
    <name evidence="2" type="ORF">ENJ15_00225</name>
</gene>
<protein>
    <recommendedName>
        <fullName evidence="3">DNRLRE domain-containing protein</fullName>
    </recommendedName>
</protein>
<dbReference type="Proteomes" id="UP000885771">
    <property type="component" value="Unassembled WGS sequence"/>
</dbReference>
<dbReference type="PROSITE" id="PS51257">
    <property type="entry name" value="PROKAR_LIPOPROTEIN"/>
    <property type="match status" value="1"/>
</dbReference>
<evidence type="ECO:0000313" key="2">
    <source>
        <dbReference type="EMBL" id="HHM01408.1"/>
    </source>
</evidence>
<proteinExistence type="predicted"/>
<dbReference type="AlphaFoldDB" id="A0A7V5RMS0"/>
<comment type="caution">
    <text evidence="2">The sequence shown here is derived from an EMBL/GenBank/DDBJ whole genome shotgun (WGS) entry which is preliminary data.</text>
</comment>
<sequence length="374" mass="41710">MKKILSAALLLTIVACSSNDPDFVANPDYNANRYGQFKTDTLYAVLDSVVVADTVNTNNAGSLTLANMAGFTSGFVVRYLTLPDDTLTLNEIKMNFITESHFGSDPQEVLVDIYEVNEVWDATTIINEKAAWHEAPPGTYLKTVSMMVADSAESNIALDMDLLKKWQSADSLNTGLYFTLNPSVQNMVLQFNSLQSTEPPRLIYSYKDTSDTVTATNDASIFSYDEVNGTVFSPEGRYVASAIPRHYLVRFDFTQLSTRAIYYNADLVIPYDDTFPYTNPNKPGAFTLRMFDDAAAENENPSSTYVITERGTGTKISNQSGFATQIVQSIVNENLEHKWFSVEYAVESDVFSVIRFFGQQSAQKPMLIVKYLEK</sequence>
<evidence type="ECO:0000256" key="1">
    <source>
        <dbReference type="SAM" id="SignalP"/>
    </source>
</evidence>
<reference evidence="2" key="1">
    <citation type="journal article" date="2020" name="mSystems">
        <title>Genome- and Community-Level Interaction Insights into Carbon Utilization and Element Cycling Functions of Hydrothermarchaeota in Hydrothermal Sediment.</title>
        <authorList>
            <person name="Zhou Z."/>
            <person name="Liu Y."/>
            <person name="Xu W."/>
            <person name="Pan J."/>
            <person name="Luo Z.H."/>
            <person name="Li M."/>
        </authorList>
    </citation>
    <scope>NUCLEOTIDE SEQUENCE [LARGE SCALE GENOMIC DNA]</scope>
    <source>
        <strain evidence="2">HyVt-460</strain>
    </source>
</reference>
<feature type="chain" id="PRO_5030540766" description="DNRLRE domain-containing protein" evidence="1">
    <location>
        <begin position="21"/>
        <end position="374"/>
    </location>
</feature>